<sequence length="254" mass="26633">PTVAMFGAGLANMATDPLEVASMFIPVVGAAGKAAAIARFGKVGGRVAVGATEGLVGSALTEPFYYGLSRQQQLDYTMSDALLNIGLGTIFGGGIGAIGGVLARADVPVPARVDGEPARVDMPDAARGVDIDPLTARIEREKANVALRQFANSQDVNVTPVSPPILPTRIKGVEVSFSEWVSGSKVVDESGEPITVFHGTSKSFDRFDPEMRGEIMGDESGFFFTNERSLAKSYSQLAGGDRVVLEAQLSLKDP</sequence>
<gene>
    <name evidence="2" type="ORF">S01H1_61450</name>
</gene>
<comment type="caution">
    <text evidence="2">The sequence shown here is derived from an EMBL/GenBank/DDBJ whole genome shotgun (WGS) entry which is preliminary data.</text>
</comment>
<dbReference type="Pfam" id="PF18760">
    <property type="entry name" value="ART-PolyVal"/>
    <property type="match status" value="1"/>
</dbReference>
<feature type="non-terminal residue" evidence="2">
    <location>
        <position position="254"/>
    </location>
</feature>
<organism evidence="2">
    <name type="scientific">marine sediment metagenome</name>
    <dbReference type="NCBI Taxonomy" id="412755"/>
    <lineage>
        <taxon>unclassified sequences</taxon>
        <taxon>metagenomes</taxon>
        <taxon>ecological metagenomes</taxon>
    </lineage>
</organism>
<evidence type="ECO:0000313" key="2">
    <source>
        <dbReference type="EMBL" id="GAG34158.1"/>
    </source>
</evidence>
<dbReference type="AlphaFoldDB" id="X0XBW9"/>
<proteinExistence type="predicted"/>
<name>X0XBW9_9ZZZZ</name>
<protein>
    <recommendedName>
        <fullName evidence="1">ART-PolyVal-like domain-containing protein</fullName>
    </recommendedName>
</protein>
<dbReference type="InterPro" id="IPR049522">
    <property type="entry name" value="ART-PolyVal_dom"/>
</dbReference>
<feature type="non-terminal residue" evidence="2">
    <location>
        <position position="1"/>
    </location>
</feature>
<accession>X0XBW9</accession>
<evidence type="ECO:0000259" key="1">
    <source>
        <dbReference type="Pfam" id="PF18760"/>
    </source>
</evidence>
<reference evidence="2" key="1">
    <citation type="journal article" date="2014" name="Front. Microbiol.">
        <title>High frequency of phylogenetically diverse reductive dehalogenase-homologous genes in deep subseafloor sedimentary metagenomes.</title>
        <authorList>
            <person name="Kawai M."/>
            <person name="Futagami T."/>
            <person name="Toyoda A."/>
            <person name="Takaki Y."/>
            <person name="Nishi S."/>
            <person name="Hori S."/>
            <person name="Arai W."/>
            <person name="Tsubouchi T."/>
            <person name="Morono Y."/>
            <person name="Uchiyama I."/>
            <person name="Ito T."/>
            <person name="Fujiyama A."/>
            <person name="Inagaki F."/>
            <person name="Takami H."/>
        </authorList>
    </citation>
    <scope>NUCLEOTIDE SEQUENCE</scope>
    <source>
        <strain evidence="2">Expedition CK06-06</strain>
    </source>
</reference>
<feature type="domain" description="ART-PolyVal-like" evidence="1">
    <location>
        <begin position="188"/>
        <end position="254"/>
    </location>
</feature>
<dbReference type="EMBL" id="BARS01040291">
    <property type="protein sequence ID" value="GAG34158.1"/>
    <property type="molecule type" value="Genomic_DNA"/>
</dbReference>